<evidence type="ECO:0000313" key="1">
    <source>
        <dbReference type="EMBL" id="KKK85193.1"/>
    </source>
</evidence>
<dbReference type="AlphaFoldDB" id="A0A0F8YUP1"/>
<sequence>VLSKQLVMPSQYTGSGLKLVHGFFKTETVTAETATLDVHIEAVTPNSDTLDMETAESFSTVNVVDMIPPTTVGNPTDSSKTLTNADSIAAGDSFRIGIRRDTIATSPTADDATGDFCLYAVEIADDA</sequence>
<proteinExistence type="predicted"/>
<dbReference type="EMBL" id="LAZR01051420">
    <property type="protein sequence ID" value="KKK85193.1"/>
    <property type="molecule type" value="Genomic_DNA"/>
</dbReference>
<name>A0A0F8YUP1_9ZZZZ</name>
<reference evidence="1" key="1">
    <citation type="journal article" date="2015" name="Nature">
        <title>Complex archaea that bridge the gap between prokaryotes and eukaryotes.</title>
        <authorList>
            <person name="Spang A."/>
            <person name="Saw J.H."/>
            <person name="Jorgensen S.L."/>
            <person name="Zaremba-Niedzwiedzka K."/>
            <person name="Martijn J."/>
            <person name="Lind A.E."/>
            <person name="van Eijk R."/>
            <person name="Schleper C."/>
            <person name="Guy L."/>
            <person name="Ettema T.J."/>
        </authorList>
    </citation>
    <scope>NUCLEOTIDE SEQUENCE</scope>
</reference>
<comment type="caution">
    <text evidence="1">The sequence shown here is derived from an EMBL/GenBank/DDBJ whole genome shotgun (WGS) entry which is preliminary data.</text>
</comment>
<accession>A0A0F8YUP1</accession>
<feature type="non-terminal residue" evidence="1">
    <location>
        <position position="1"/>
    </location>
</feature>
<protein>
    <submittedName>
        <fullName evidence="1">Uncharacterized protein</fullName>
    </submittedName>
</protein>
<organism evidence="1">
    <name type="scientific">marine sediment metagenome</name>
    <dbReference type="NCBI Taxonomy" id="412755"/>
    <lineage>
        <taxon>unclassified sequences</taxon>
        <taxon>metagenomes</taxon>
        <taxon>ecological metagenomes</taxon>
    </lineage>
</organism>
<gene>
    <name evidence="1" type="ORF">LCGC14_2775730</name>
</gene>